<dbReference type="InterPro" id="IPR027417">
    <property type="entry name" value="P-loop_NTPase"/>
</dbReference>
<accession>Q21PW7</accession>
<dbReference type="AlphaFoldDB" id="Q21PW7"/>
<dbReference type="SUPFAM" id="SSF52540">
    <property type="entry name" value="P-loop containing nucleoside triphosphate hydrolases"/>
    <property type="match status" value="1"/>
</dbReference>
<comment type="similarity">
    <text evidence="1">Belongs to the GSP E family.</text>
</comment>
<dbReference type="InterPro" id="IPR050921">
    <property type="entry name" value="T4SS_GSP_E_ATPase"/>
</dbReference>
<sequence>MPHDNQMEPRETMEGMISIMEKIEWAISLLVNQSVSNLILRENRFIECETTMNGEVSIASVDDAYCESQLLTRAEMKALFNLVDQNWEGRIRAGGIDGPIRMGPSARYRANIFLWGGEQSDVADGLPGLLGCVIRVIPEEVPDLTTLGLPGPMTVLADANYGLLLVVGPTGSGKTTTMTSYFDHLNNHRVGHLVTVEDPIEYVLKEKKCRITPREVGTNVISIAVGVRDAMREIPLAIMVGEVRDTETLVETFRAARSGHYVVATKHAPNLVAAIRSLVDDLPGEPRANAAMIAETLLGVIFQVRVPSTEFGKWEFVHETMNVTGNQRVQEMILNQQWVELRGYLENPVTQPGQPGQRNDAVESLNRNLAKKVAEGKITAAAADRRAYDRPGLRRAIAAVRTELTREA</sequence>
<evidence type="ECO:0000256" key="1">
    <source>
        <dbReference type="ARBA" id="ARBA00006611"/>
    </source>
</evidence>
<keyword evidence="3" id="KW-0614">Plasmid</keyword>
<dbReference type="Gene3D" id="3.40.50.300">
    <property type="entry name" value="P-loop containing nucleotide triphosphate hydrolases"/>
    <property type="match status" value="1"/>
</dbReference>
<geneLocation type="plasmid" evidence="4">
    <name>pDSM15236</name>
</geneLocation>
<protein>
    <submittedName>
        <fullName evidence="3">Type II secretion system protein E</fullName>
    </submittedName>
</protein>
<dbReference type="GO" id="GO:0016887">
    <property type="term" value="F:ATP hydrolysis activity"/>
    <property type="evidence" value="ECO:0007669"/>
    <property type="project" value="InterPro"/>
</dbReference>
<name>Q21PW7_ALBFT</name>
<dbReference type="RefSeq" id="WP_011458561.1">
    <property type="nucleotide sequence ID" value="NC_007901.1"/>
</dbReference>
<keyword evidence="4" id="KW-1185">Reference proteome</keyword>
<evidence type="ECO:0000313" key="3">
    <source>
        <dbReference type="EMBL" id="ABD72178.1"/>
    </source>
</evidence>
<dbReference type="Pfam" id="PF00437">
    <property type="entry name" value="T2SSE"/>
    <property type="match status" value="1"/>
</dbReference>
<dbReference type="OrthoDB" id="5790493at2"/>
<gene>
    <name evidence="3" type="ordered locus">Rfer_4493</name>
</gene>
<proteinExistence type="inferred from homology"/>
<dbReference type="KEGG" id="rfr:Rfer_4493"/>
<organism evidence="3 4">
    <name type="scientific">Albidiferax ferrireducens (strain ATCC BAA-621 / DSM 15236 / T118)</name>
    <name type="common">Rhodoferax ferrireducens</name>
    <dbReference type="NCBI Taxonomy" id="338969"/>
    <lineage>
        <taxon>Bacteria</taxon>
        <taxon>Pseudomonadati</taxon>
        <taxon>Pseudomonadota</taxon>
        <taxon>Betaproteobacteria</taxon>
        <taxon>Burkholderiales</taxon>
        <taxon>Comamonadaceae</taxon>
        <taxon>Rhodoferax</taxon>
    </lineage>
</organism>
<dbReference type="HOGENOM" id="CLU_674174_0_0_4"/>
<dbReference type="EMBL" id="CP000268">
    <property type="protein sequence ID" value="ABD72178.1"/>
    <property type="molecule type" value="Genomic_DNA"/>
</dbReference>
<feature type="domain" description="Bacterial type II secretion system protein E" evidence="2">
    <location>
        <begin position="157"/>
        <end position="304"/>
    </location>
</feature>
<dbReference type="PANTHER" id="PTHR30486">
    <property type="entry name" value="TWITCHING MOTILITY PROTEIN PILT"/>
    <property type="match status" value="1"/>
</dbReference>
<dbReference type="InterPro" id="IPR001482">
    <property type="entry name" value="T2SS/T4SS_dom"/>
</dbReference>
<dbReference type="eggNOG" id="COG2805">
    <property type="taxonomic scope" value="Bacteria"/>
</dbReference>
<evidence type="ECO:0000313" key="4">
    <source>
        <dbReference type="Proteomes" id="UP000008332"/>
    </source>
</evidence>
<reference evidence="4" key="1">
    <citation type="submission" date="2006-02" db="EMBL/GenBank/DDBJ databases">
        <title>Complete sequence of plasmid 1 of Rhodoferax ferrireducens DSM 15236.</title>
        <authorList>
            <person name="Copeland A."/>
            <person name="Lucas S."/>
            <person name="Lapidus A."/>
            <person name="Barry K."/>
            <person name="Detter J.C."/>
            <person name="Glavina del Rio T."/>
            <person name="Hammon N."/>
            <person name="Israni S."/>
            <person name="Pitluck S."/>
            <person name="Brettin T."/>
            <person name="Bruce D."/>
            <person name="Han C."/>
            <person name="Tapia R."/>
            <person name="Gilna P."/>
            <person name="Kiss H."/>
            <person name="Schmutz J."/>
            <person name="Larimer F."/>
            <person name="Land M."/>
            <person name="Kyrpides N."/>
            <person name="Ivanova N."/>
            <person name="Richardson P."/>
        </authorList>
    </citation>
    <scope>NUCLEOTIDE SEQUENCE [LARGE SCALE GENOMIC DNA]</scope>
    <source>
        <strain evidence="4">ATCC BAA-621 / DSM 15236 / T118</strain>
        <plasmid evidence="4">Plasmid pDSM15236</plasmid>
    </source>
</reference>
<dbReference type="PANTHER" id="PTHR30486:SF12">
    <property type="entry name" value="TYPE IV PILUS ATPASE PILU"/>
    <property type="match status" value="1"/>
</dbReference>
<dbReference type="Proteomes" id="UP000008332">
    <property type="component" value="Plasmid unnamed1"/>
</dbReference>
<evidence type="ECO:0000259" key="2">
    <source>
        <dbReference type="Pfam" id="PF00437"/>
    </source>
</evidence>